<feature type="domain" description="Bacterial Ig-like" evidence="2">
    <location>
        <begin position="1163"/>
        <end position="1242"/>
    </location>
</feature>
<feature type="domain" description="Bacterial Ig-like" evidence="2">
    <location>
        <begin position="633"/>
        <end position="720"/>
    </location>
</feature>
<gene>
    <name evidence="3" type="ORF">HX826_29460</name>
</gene>
<feature type="domain" description="Bacterial Ig-like" evidence="2">
    <location>
        <begin position="953"/>
        <end position="1030"/>
    </location>
</feature>
<dbReference type="Proteomes" id="UP000546584">
    <property type="component" value="Unassembled WGS sequence"/>
</dbReference>
<feature type="domain" description="Bacterial Ig-like" evidence="2">
    <location>
        <begin position="850"/>
        <end position="928"/>
    </location>
</feature>
<reference evidence="3 4" key="1">
    <citation type="submission" date="2020-04" db="EMBL/GenBank/DDBJ databases">
        <title>Molecular characterization of pseudomonads from Agaricus bisporus reveal novel blotch 2 pathogens in Western Europe.</title>
        <authorList>
            <person name="Taparia T."/>
            <person name="Krijger M."/>
            <person name="Haynes E."/>
            <person name="Elpinstone J.G."/>
            <person name="Noble R."/>
            <person name="Van Der Wolf J."/>
        </authorList>
    </citation>
    <scope>NUCLEOTIDE SEQUENCE [LARGE SCALE GENOMIC DNA]</scope>
    <source>
        <strain evidence="3 4">IPO3753</strain>
    </source>
</reference>
<feature type="domain" description="Bacterial Ig-like" evidence="2">
    <location>
        <begin position="746"/>
        <end position="817"/>
    </location>
</feature>
<feature type="compositionally biased region" description="Low complexity" evidence="1">
    <location>
        <begin position="215"/>
        <end position="224"/>
    </location>
</feature>
<proteinExistence type="predicted"/>
<organism evidence="3 4">
    <name type="scientific">Pseudomonas yamanorum</name>
    <dbReference type="NCBI Taxonomy" id="515393"/>
    <lineage>
        <taxon>Bacteria</taxon>
        <taxon>Pseudomonadati</taxon>
        <taxon>Pseudomonadota</taxon>
        <taxon>Gammaproteobacteria</taxon>
        <taxon>Pseudomonadales</taxon>
        <taxon>Pseudomonadaceae</taxon>
        <taxon>Pseudomonas</taxon>
    </lineage>
</organism>
<feature type="domain" description="Bacterial Ig-like" evidence="2">
    <location>
        <begin position="1253"/>
        <end position="1346"/>
    </location>
</feature>
<evidence type="ECO:0000313" key="4">
    <source>
        <dbReference type="Proteomes" id="UP000546584"/>
    </source>
</evidence>
<feature type="domain" description="Bacterial Ig-like" evidence="2">
    <location>
        <begin position="305"/>
        <end position="390"/>
    </location>
</feature>
<dbReference type="Pfam" id="PF19077">
    <property type="entry name" value="Big_13"/>
    <property type="match status" value="11"/>
</dbReference>
<sequence>MNTKAVNVAVVDGKTITESVALSTTPQGQPVRIKAVQNGKYILAEDGDKPVAPENITIKRVGNDLHVATEGTDPSQPQLIIEGFFESQGQLVGVGEDGTYYQYISSDGDQDRSAAFLHDGATSPQVLGSEELVGFGNGLVAGSGVGWFWPALLGLGALGLLGAGYAIGRDNDNKHHDPEAIVVRPDKPGIDGATDNVGDIQGPIEHGSSTDDRTPTFTGTGTPGNIIIIKDNGEVIGEVEVDDEGKWEFTPEDPLDEGEHSIIVVEKDPNGNESDPSDEFDLIVDITAPGKSAIESIFDDFGEKQGIVESPGHTDDNTPTLSGTAEAGSTLEIFANGEKIGETEVDADGNWTFTPAEPLDDGDYEFTTEAVDEAGNRGLPSDPYIINIDTSIPGKPGAGTGAVETAYDDVGPVTGEIPNPGITDDTTPTLVGEGLKPGDTVTIYDDGVAIGEAIVKDDGTWEFEPDPELENGPHPITVTVTNPAGNTSEPSDPYLITVDTSIPGKPGTGTGAVETAYDDVGPITGEIPNPGFTDDTTPTLVGVGLKPGDTVTIYDDGVAIGEAIVKDDGTWEFEPDPVLEDGPHPITVTVTNPAGNTSEPSDPYLITVDTSIPGKPGTGTGAVETAYDDVGPITGEIPNPGFTDDTTPTLVGVGLKPGDTVTIYDDGVAIGEAIVKDDGTWEFEPDPVLEDGPHPITVTVTNPAGNTSEPSDPYLITVDTVPPPAPTIDLVWDDQGVPEQIFPGDTTDDAQPDISGEAEIGSTVIIYDNGIEIGREVVGEDGRWTHTPVPPLLNGPHDLTAKAQDAAGNISDPSNGVDFNLITGGAPAAPAITGVEDDVADGVGNIMPGGHTNDTEPQVSGTAEPFSIVTLFVNGVPVGTIPADEDGNWTITPAPPLTEGVNNLTASASNAAGATSPLTGNYPITVDTTPPAAADGTLEDNVGIIEPIFDGTTTDDNTPTFSGTAEANTTIIIYDNGIEIGRAPVDGDGNWTFTPAPALTEGPHSFSTEVMDKAGNRSPESTPIGFIVDTSAVVISIEQATDNVGPIQEPPLSSGSITDDTTPTLSGRATATAGSTVNIYLDGVLLQEGVPVDGLGRWEYTVDPPLAAGNYVFTATSVTPAAGESAPTDGFELEIDNVPSPAPTIDEIIDDVGTVQDPLRDGSTTDDTTPTLVGSGVAGDVIIIRNNGIEIGRETVGADGSWSFTPNPPLNNGSNNEFDAIAQDPAGNQSAPSDPWTIHIDTDAPTASAVVESMGKDSGADSGDFVTNDGSAGRLIQGSLTAALEAGEKVQVSTDGGVTWLDAVVNPDGTWNFLDQNSHTGDWIIQTRVVDTAGNANTTSQQVILDNTVNGPSALTWDGATILVSLVAGEVEVGDKVHVIIDGVIVEQVINQADIDSGTLSLDWPSSVHGNPNSIQVAVVDQAGNVSTYQEVSKAATVDFSENFEGQAAQKFTTGQVFNLANLTLTIENYIPGGNYTAGFGDSNQGGVSLPPTSMALELAGSPGTRYLLESNSPDPLSYMSFTIADLEVHEQIVSIFYDDSGNEVARQLVTGAGGAISQVTLDLPYGVTFTSVALEIQGSNAYVWIDDIQFGSNSYISDGGPVAPGTNQDITQGDAQYYGGDADNVFSLADVSLLNGANAGINGGAGVDTLLLTGTGQVLDLNLVAGNLESLEIIDITGSGNNTLNISLGDVLELGESSLFTTDEKVQMIIKGNAGDVVNLDDLLADGTDPGDWAGQGTVVVEGVTYNVYQHSSLDAQLLVQDGVTTNLV</sequence>
<evidence type="ECO:0000256" key="1">
    <source>
        <dbReference type="SAM" id="MobiDB-lite"/>
    </source>
</evidence>
<dbReference type="NCBIfam" id="NF033510">
    <property type="entry name" value="Ca_tandemer"/>
    <property type="match status" value="10"/>
</dbReference>
<evidence type="ECO:0000259" key="2">
    <source>
        <dbReference type="Pfam" id="PF19077"/>
    </source>
</evidence>
<feature type="domain" description="Bacterial Ig-like" evidence="2">
    <location>
        <begin position="523"/>
        <end position="610"/>
    </location>
</feature>
<accession>A0AAJ3HBG9</accession>
<evidence type="ECO:0000313" key="3">
    <source>
        <dbReference type="EMBL" id="NWD46019.1"/>
    </source>
</evidence>
<dbReference type="InterPro" id="IPR044016">
    <property type="entry name" value="Big_13"/>
</dbReference>
<feature type="region of interest" description="Disordered" evidence="1">
    <location>
        <begin position="204"/>
        <end position="224"/>
    </location>
</feature>
<protein>
    <submittedName>
        <fullName evidence="3">Biofilm associated protein A</fullName>
    </submittedName>
</protein>
<dbReference type="Gene3D" id="2.60.40.10">
    <property type="entry name" value="Immunoglobulins"/>
    <property type="match status" value="11"/>
</dbReference>
<dbReference type="RefSeq" id="WP_177027510.1">
    <property type="nucleotide sequence ID" value="NZ_JACAQR010000073.1"/>
</dbReference>
<feature type="domain" description="Bacterial Ig-like" evidence="2">
    <location>
        <begin position="1055"/>
        <end position="1137"/>
    </location>
</feature>
<dbReference type="InterPro" id="IPR013783">
    <property type="entry name" value="Ig-like_fold"/>
</dbReference>
<feature type="domain" description="Bacterial Ig-like" evidence="2">
    <location>
        <begin position="207"/>
        <end position="285"/>
    </location>
</feature>
<comment type="caution">
    <text evidence="3">The sequence shown here is derived from an EMBL/GenBank/DDBJ whole genome shotgun (WGS) entry which is preliminary data.</text>
</comment>
<feature type="domain" description="Bacterial Ig-like" evidence="2">
    <location>
        <begin position="414"/>
        <end position="500"/>
    </location>
</feature>
<name>A0AAJ3HBG9_9PSED</name>
<dbReference type="EMBL" id="JACAQR010000073">
    <property type="protein sequence ID" value="NWD46019.1"/>
    <property type="molecule type" value="Genomic_DNA"/>
</dbReference>